<dbReference type="EMBL" id="MHQY01000042">
    <property type="protein sequence ID" value="OHA12757.1"/>
    <property type="molecule type" value="Genomic_DNA"/>
</dbReference>
<sequence>MPLVTLIAHRNTPGKEKTKKLIEFFAAAGSIAKKHQLKANYYNFIISTNVGECSIVNLDYTQKTVEFVFAPHSIYEGHDRERITLEMEKFIRFAHELAQATGYDIVIQKPLYYDQDR</sequence>
<dbReference type="Proteomes" id="UP000177171">
    <property type="component" value="Unassembled WGS sequence"/>
</dbReference>
<protein>
    <submittedName>
        <fullName evidence="1">Uncharacterized protein</fullName>
    </submittedName>
</protein>
<reference evidence="1 2" key="1">
    <citation type="journal article" date="2016" name="Nat. Commun.">
        <title>Thousands of microbial genomes shed light on interconnected biogeochemical processes in an aquifer system.</title>
        <authorList>
            <person name="Anantharaman K."/>
            <person name="Brown C.T."/>
            <person name="Hug L.A."/>
            <person name="Sharon I."/>
            <person name="Castelle C.J."/>
            <person name="Probst A.J."/>
            <person name="Thomas B.C."/>
            <person name="Singh A."/>
            <person name="Wilkins M.J."/>
            <person name="Karaoz U."/>
            <person name="Brodie E.L."/>
            <person name="Williams K.H."/>
            <person name="Hubbard S.S."/>
            <person name="Banfield J.F."/>
        </authorList>
    </citation>
    <scope>NUCLEOTIDE SEQUENCE [LARGE SCALE GENOMIC DNA]</scope>
</reference>
<evidence type="ECO:0000313" key="1">
    <source>
        <dbReference type="EMBL" id="OHA12757.1"/>
    </source>
</evidence>
<evidence type="ECO:0000313" key="2">
    <source>
        <dbReference type="Proteomes" id="UP000177171"/>
    </source>
</evidence>
<comment type="caution">
    <text evidence="1">The sequence shown here is derived from an EMBL/GenBank/DDBJ whole genome shotgun (WGS) entry which is preliminary data.</text>
</comment>
<accession>A0A1G2LM94</accession>
<dbReference type="AlphaFoldDB" id="A0A1G2LM94"/>
<name>A0A1G2LM94_9BACT</name>
<organism evidence="1 2">
    <name type="scientific">Candidatus Sungbacteria bacterium RIFCSPLOWO2_12_FULL_41_11</name>
    <dbReference type="NCBI Taxonomy" id="1802286"/>
    <lineage>
        <taxon>Bacteria</taxon>
        <taxon>Candidatus Sungiibacteriota</taxon>
    </lineage>
</organism>
<gene>
    <name evidence="1" type="ORF">A3G49_00795</name>
</gene>
<proteinExistence type="predicted"/>